<dbReference type="EMBL" id="GBXM01035410">
    <property type="protein sequence ID" value="JAH73167.1"/>
    <property type="molecule type" value="Transcribed_RNA"/>
</dbReference>
<name>A0A0E9V541_ANGAN</name>
<evidence type="ECO:0000313" key="1">
    <source>
        <dbReference type="EMBL" id="JAH73167.1"/>
    </source>
</evidence>
<organism evidence="1">
    <name type="scientific">Anguilla anguilla</name>
    <name type="common">European freshwater eel</name>
    <name type="synonym">Muraena anguilla</name>
    <dbReference type="NCBI Taxonomy" id="7936"/>
    <lineage>
        <taxon>Eukaryota</taxon>
        <taxon>Metazoa</taxon>
        <taxon>Chordata</taxon>
        <taxon>Craniata</taxon>
        <taxon>Vertebrata</taxon>
        <taxon>Euteleostomi</taxon>
        <taxon>Actinopterygii</taxon>
        <taxon>Neopterygii</taxon>
        <taxon>Teleostei</taxon>
        <taxon>Anguilliformes</taxon>
        <taxon>Anguillidae</taxon>
        <taxon>Anguilla</taxon>
    </lineage>
</organism>
<reference evidence="1" key="2">
    <citation type="journal article" date="2015" name="Fish Shellfish Immunol.">
        <title>Early steps in the European eel (Anguilla anguilla)-Vibrio vulnificus interaction in the gills: Role of the RtxA13 toxin.</title>
        <authorList>
            <person name="Callol A."/>
            <person name="Pajuelo D."/>
            <person name="Ebbesson L."/>
            <person name="Teles M."/>
            <person name="MacKenzie S."/>
            <person name="Amaro C."/>
        </authorList>
    </citation>
    <scope>NUCLEOTIDE SEQUENCE</scope>
</reference>
<accession>A0A0E9V541</accession>
<dbReference type="AlphaFoldDB" id="A0A0E9V541"/>
<proteinExistence type="predicted"/>
<reference evidence="1" key="1">
    <citation type="submission" date="2014-11" db="EMBL/GenBank/DDBJ databases">
        <authorList>
            <person name="Amaro Gonzalez C."/>
        </authorList>
    </citation>
    <scope>NUCLEOTIDE SEQUENCE</scope>
</reference>
<protein>
    <submittedName>
        <fullName evidence="1">Uncharacterized protein</fullName>
    </submittedName>
</protein>
<sequence length="34" mass="4041">MQIKYRPQDVLRYDPITDTEDNLVGYCCKTIFSN</sequence>